<keyword evidence="3" id="KW-0032">Aminotransferase</keyword>
<gene>
    <name evidence="3" type="ORF">ACFOZ7_17780</name>
</gene>
<dbReference type="EMBL" id="JBHSDJ010000127">
    <property type="protein sequence ID" value="MFC4248752.1"/>
    <property type="molecule type" value="Genomic_DNA"/>
</dbReference>
<keyword evidence="1" id="KW-0663">Pyridoxal phosphate</keyword>
<dbReference type="SUPFAM" id="SSF53383">
    <property type="entry name" value="PLP-dependent transferases"/>
    <property type="match status" value="1"/>
</dbReference>
<dbReference type="Gene3D" id="3.40.640.10">
    <property type="entry name" value="Type I PLP-dependent aspartate aminotransferase-like (Major domain)"/>
    <property type="match status" value="1"/>
</dbReference>
<feature type="compositionally biased region" description="Polar residues" evidence="2">
    <location>
        <begin position="1"/>
        <end position="12"/>
    </location>
</feature>
<protein>
    <submittedName>
        <fullName evidence="3">Aminotransferase class III-fold pyridoxal phosphate-dependent enzyme</fullName>
    </submittedName>
</protein>
<sequence length="110" mass="12399">MPDESIGQNEPSANIPHWYAPSKTSMTIPDGDGTRVVADDGTEYLDFVSQHYCVNASHGNEAIVDAMKEQLERIQYVSSAKRTPARARLSEDRELIRVRYAMFPCYSTSR</sequence>
<proteinExistence type="predicted"/>
<accession>A0ABD5P3J9</accession>
<dbReference type="InterPro" id="IPR015422">
    <property type="entry name" value="PyrdxlP-dep_Trfase_small"/>
</dbReference>
<evidence type="ECO:0000256" key="1">
    <source>
        <dbReference type="ARBA" id="ARBA00022898"/>
    </source>
</evidence>
<dbReference type="Pfam" id="PF00202">
    <property type="entry name" value="Aminotran_3"/>
    <property type="match status" value="1"/>
</dbReference>
<name>A0ABD5P3J9_9EURY</name>
<comment type="caution">
    <text evidence="3">The sequence shown here is derived from an EMBL/GenBank/DDBJ whole genome shotgun (WGS) entry which is preliminary data.</text>
</comment>
<dbReference type="Gene3D" id="3.90.1150.10">
    <property type="entry name" value="Aspartate Aminotransferase, domain 1"/>
    <property type="match status" value="1"/>
</dbReference>
<dbReference type="AlphaFoldDB" id="A0ABD5P3J9"/>
<dbReference type="InterPro" id="IPR005814">
    <property type="entry name" value="Aminotrans_3"/>
</dbReference>
<keyword evidence="3" id="KW-0808">Transferase</keyword>
<dbReference type="RefSeq" id="WP_246976346.1">
    <property type="nucleotide sequence ID" value="NZ_CP095398.1"/>
</dbReference>
<feature type="region of interest" description="Disordered" evidence="2">
    <location>
        <begin position="1"/>
        <end position="26"/>
    </location>
</feature>
<dbReference type="InterPro" id="IPR015421">
    <property type="entry name" value="PyrdxlP-dep_Trfase_major"/>
</dbReference>
<dbReference type="GeneID" id="71856040"/>
<evidence type="ECO:0000313" key="4">
    <source>
        <dbReference type="Proteomes" id="UP001595821"/>
    </source>
</evidence>
<organism evidence="3 4">
    <name type="scientific">Natribaculum luteum</name>
    <dbReference type="NCBI Taxonomy" id="1586232"/>
    <lineage>
        <taxon>Archaea</taxon>
        <taxon>Methanobacteriati</taxon>
        <taxon>Methanobacteriota</taxon>
        <taxon>Stenosarchaea group</taxon>
        <taxon>Halobacteria</taxon>
        <taxon>Halobacteriales</taxon>
        <taxon>Natrialbaceae</taxon>
        <taxon>Natribaculum</taxon>
    </lineage>
</organism>
<reference evidence="3 4" key="1">
    <citation type="journal article" date="2014" name="Int. J. Syst. Evol. Microbiol.">
        <title>Complete genome sequence of Corynebacterium casei LMG S-19264T (=DSM 44701T), isolated from a smear-ripened cheese.</title>
        <authorList>
            <consortium name="US DOE Joint Genome Institute (JGI-PGF)"/>
            <person name="Walter F."/>
            <person name="Albersmeier A."/>
            <person name="Kalinowski J."/>
            <person name="Ruckert C."/>
        </authorList>
    </citation>
    <scope>NUCLEOTIDE SEQUENCE [LARGE SCALE GENOMIC DNA]</scope>
    <source>
        <strain evidence="3 4">IBRC-M 10912</strain>
    </source>
</reference>
<dbReference type="InterPro" id="IPR015424">
    <property type="entry name" value="PyrdxlP-dep_Trfase"/>
</dbReference>
<dbReference type="Proteomes" id="UP001595821">
    <property type="component" value="Unassembled WGS sequence"/>
</dbReference>
<evidence type="ECO:0000313" key="3">
    <source>
        <dbReference type="EMBL" id="MFC4248752.1"/>
    </source>
</evidence>
<dbReference type="GO" id="GO:0008483">
    <property type="term" value="F:transaminase activity"/>
    <property type="evidence" value="ECO:0007669"/>
    <property type="project" value="UniProtKB-KW"/>
</dbReference>
<evidence type="ECO:0000256" key="2">
    <source>
        <dbReference type="SAM" id="MobiDB-lite"/>
    </source>
</evidence>